<name>A0A840TKE0_9BACT</name>
<dbReference type="EMBL" id="JACHGF010000002">
    <property type="protein sequence ID" value="MBB5283405.1"/>
    <property type="molecule type" value="Genomic_DNA"/>
</dbReference>
<evidence type="ECO:0000313" key="3">
    <source>
        <dbReference type="Proteomes" id="UP000557307"/>
    </source>
</evidence>
<dbReference type="InterPro" id="IPR029442">
    <property type="entry name" value="GyrI-like"/>
</dbReference>
<dbReference type="RefSeq" id="WP_184172768.1">
    <property type="nucleotide sequence ID" value="NZ_JACHGF010000002.1"/>
</dbReference>
<dbReference type="PANTHER" id="PTHR36444:SF2">
    <property type="entry name" value="TRANSCRIPTIONAL REGULATOR PROTEIN YOBU-RELATED"/>
    <property type="match status" value="1"/>
</dbReference>
<dbReference type="SMART" id="SM00871">
    <property type="entry name" value="AraC_E_bind"/>
    <property type="match status" value="1"/>
</dbReference>
<dbReference type="InterPro" id="IPR010499">
    <property type="entry name" value="AraC_E-bd"/>
</dbReference>
<keyword evidence="3" id="KW-1185">Reference proteome</keyword>
<organism evidence="2 3">
    <name type="scientific">Rhabdobacter roseus</name>
    <dbReference type="NCBI Taxonomy" id="1655419"/>
    <lineage>
        <taxon>Bacteria</taxon>
        <taxon>Pseudomonadati</taxon>
        <taxon>Bacteroidota</taxon>
        <taxon>Cytophagia</taxon>
        <taxon>Cytophagales</taxon>
        <taxon>Cytophagaceae</taxon>
        <taxon>Rhabdobacter</taxon>
    </lineage>
</organism>
<proteinExistence type="predicted"/>
<evidence type="ECO:0000313" key="2">
    <source>
        <dbReference type="EMBL" id="MBB5283405.1"/>
    </source>
</evidence>
<protein>
    <submittedName>
        <fullName evidence="2">AraC family transcriptional regulator</fullName>
    </submittedName>
</protein>
<dbReference type="AlphaFoldDB" id="A0A840TKE0"/>
<feature type="domain" description="AraC effector-binding" evidence="1">
    <location>
        <begin position="9"/>
        <end position="160"/>
    </location>
</feature>
<gene>
    <name evidence="2" type="ORF">HNQ92_001531</name>
</gene>
<sequence>MKSTPTILNPTRFVPSQKPLLVAGLSQDYPYTDIDKIPLLWQEFVPYLGHIPGQQGGVTYGLCFDQQGGVKYLCGVEVASTEGLPVAFTYEKLPAYTYAVFTHDGPLSTLCHTIEAIGSVWLPQADYEKAAGANCFFERYGEAFDPETGTGDLEVWVPVQPKTSL</sequence>
<dbReference type="InterPro" id="IPR053182">
    <property type="entry name" value="YobU-like_regulator"/>
</dbReference>
<dbReference type="Pfam" id="PF06445">
    <property type="entry name" value="GyrI-like"/>
    <property type="match status" value="1"/>
</dbReference>
<dbReference type="PANTHER" id="PTHR36444">
    <property type="entry name" value="TRANSCRIPTIONAL REGULATOR PROTEIN YOBU-RELATED"/>
    <property type="match status" value="1"/>
</dbReference>
<comment type="caution">
    <text evidence="2">The sequence shown here is derived from an EMBL/GenBank/DDBJ whole genome shotgun (WGS) entry which is preliminary data.</text>
</comment>
<dbReference type="Gene3D" id="3.20.80.10">
    <property type="entry name" value="Regulatory factor, effector binding domain"/>
    <property type="match status" value="1"/>
</dbReference>
<dbReference type="Proteomes" id="UP000557307">
    <property type="component" value="Unassembled WGS sequence"/>
</dbReference>
<reference evidence="2 3" key="1">
    <citation type="submission" date="2020-08" db="EMBL/GenBank/DDBJ databases">
        <title>Genomic Encyclopedia of Type Strains, Phase IV (KMG-IV): sequencing the most valuable type-strain genomes for metagenomic binning, comparative biology and taxonomic classification.</title>
        <authorList>
            <person name="Goeker M."/>
        </authorList>
    </citation>
    <scope>NUCLEOTIDE SEQUENCE [LARGE SCALE GENOMIC DNA]</scope>
    <source>
        <strain evidence="2 3">DSM 105074</strain>
    </source>
</reference>
<dbReference type="SUPFAM" id="SSF55136">
    <property type="entry name" value="Probable bacterial effector-binding domain"/>
    <property type="match status" value="1"/>
</dbReference>
<accession>A0A840TKE0</accession>
<dbReference type="InterPro" id="IPR011256">
    <property type="entry name" value="Reg_factor_effector_dom_sf"/>
</dbReference>
<evidence type="ECO:0000259" key="1">
    <source>
        <dbReference type="SMART" id="SM00871"/>
    </source>
</evidence>